<dbReference type="Pfam" id="PF00238">
    <property type="entry name" value="Ribosomal_L14"/>
    <property type="match status" value="1"/>
</dbReference>
<name>A0A7S2WA66_9STRA</name>
<dbReference type="SMART" id="SM01374">
    <property type="entry name" value="Ribosomal_L14"/>
    <property type="match status" value="1"/>
</dbReference>
<dbReference type="GO" id="GO:0005840">
    <property type="term" value="C:ribosome"/>
    <property type="evidence" value="ECO:0007669"/>
    <property type="project" value="UniProtKB-KW"/>
</dbReference>
<proteinExistence type="inferred from homology"/>
<dbReference type="SUPFAM" id="SSF50193">
    <property type="entry name" value="Ribosomal protein L14"/>
    <property type="match status" value="1"/>
</dbReference>
<reference evidence="4" key="1">
    <citation type="submission" date="2021-01" db="EMBL/GenBank/DDBJ databases">
        <authorList>
            <person name="Corre E."/>
            <person name="Pelletier E."/>
            <person name="Niang G."/>
            <person name="Scheremetjew M."/>
            <person name="Finn R."/>
            <person name="Kale V."/>
            <person name="Holt S."/>
            <person name="Cochrane G."/>
            <person name="Meng A."/>
            <person name="Brown T."/>
            <person name="Cohen L."/>
        </authorList>
    </citation>
    <scope>NUCLEOTIDE SEQUENCE</scope>
    <source>
        <strain evidence="4">NY070348D</strain>
    </source>
</reference>
<dbReference type="GO" id="GO:1990904">
    <property type="term" value="C:ribonucleoprotein complex"/>
    <property type="evidence" value="ECO:0007669"/>
    <property type="project" value="UniProtKB-KW"/>
</dbReference>
<accession>A0A7S2WA66</accession>
<dbReference type="InterPro" id="IPR036853">
    <property type="entry name" value="Ribosomal_uL14_sf"/>
</dbReference>
<gene>
    <name evidence="4" type="ORF">QSP1433_LOCUS5384</name>
</gene>
<dbReference type="InterPro" id="IPR000218">
    <property type="entry name" value="Ribosomal_uL14"/>
</dbReference>
<dbReference type="AlphaFoldDB" id="A0A7S2WA66"/>
<dbReference type="GO" id="GO:0006412">
    <property type="term" value="P:translation"/>
    <property type="evidence" value="ECO:0007669"/>
    <property type="project" value="InterPro"/>
</dbReference>
<evidence type="ECO:0000256" key="1">
    <source>
        <dbReference type="ARBA" id="ARBA00010745"/>
    </source>
</evidence>
<dbReference type="GO" id="GO:0003735">
    <property type="term" value="F:structural constituent of ribosome"/>
    <property type="evidence" value="ECO:0007669"/>
    <property type="project" value="InterPro"/>
</dbReference>
<dbReference type="HAMAP" id="MF_01367">
    <property type="entry name" value="Ribosomal_uL14"/>
    <property type="match status" value="1"/>
</dbReference>
<evidence type="ECO:0000313" key="4">
    <source>
        <dbReference type="EMBL" id="CAD9676285.1"/>
    </source>
</evidence>
<keyword evidence="3" id="KW-0687">Ribonucleoprotein</keyword>
<organism evidence="4">
    <name type="scientific">Mucochytrium quahogii</name>
    <dbReference type="NCBI Taxonomy" id="96639"/>
    <lineage>
        <taxon>Eukaryota</taxon>
        <taxon>Sar</taxon>
        <taxon>Stramenopiles</taxon>
        <taxon>Bigyra</taxon>
        <taxon>Labyrinthulomycetes</taxon>
        <taxon>Thraustochytrida</taxon>
        <taxon>Thraustochytriidae</taxon>
        <taxon>Mucochytrium</taxon>
    </lineage>
</organism>
<sequence>MVYSQTKLRIVDNSGVKYVKCIQSKNKSFFRCGFVGDIIVGVVLEVKQGIRAQVKKGDIVSFMVLRTKKNIKYHKKSSGFFFKNSFFNEGVILEKISSIKSYSFIGNRVLGPLPNGLCYKGSGKLLNLCESVFL</sequence>
<dbReference type="Gene3D" id="2.40.150.20">
    <property type="entry name" value="Ribosomal protein L14"/>
    <property type="match status" value="1"/>
</dbReference>
<comment type="similarity">
    <text evidence="1">Belongs to the universal ribosomal protein uL14 family.</text>
</comment>
<evidence type="ECO:0000256" key="2">
    <source>
        <dbReference type="ARBA" id="ARBA00022980"/>
    </source>
</evidence>
<dbReference type="CDD" id="cd00337">
    <property type="entry name" value="Ribosomal_uL14"/>
    <property type="match status" value="1"/>
</dbReference>
<dbReference type="EMBL" id="HBHK01008653">
    <property type="protein sequence ID" value="CAD9676285.1"/>
    <property type="molecule type" value="Transcribed_RNA"/>
</dbReference>
<protein>
    <recommendedName>
        <fullName evidence="5">Ribosomal protein L14</fullName>
    </recommendedName>
</protein>
<keyword evidence="2" id="KW-0689">Ribosomal protein</keyword>
<evidence type="ECO:0000256" key="3">
    <source>
        <dbReference type="ARBA" id="ARBA00023274"/>
    </source>
</evidence>
<evidence type="ECO:0008006" key="5">
    <source>
        <dbReference type="Google" id="ProtNLM"/>
    </source>
</evidence>